<keyword evidence="1" id="KW-1133">Transmembrane helix</keyword>
<sequence length="416" mass="43561">MTYEERDMSEEDRAVQLLRTMPDEPPSPSTIDIPRTMAEGRRRRRARRWSGGVALAAVTAVAAGGGTVAVAALREPAPPTPAPSPTASTVAAAPAPAAAVPVPKDCTVTLLPSGDIRKALVTSGDPSGRYLAGRVYPPSGVHTVLWKDGVLQPRPPMPGADASWEDINSSGVAVGSSYSGEVQYAYVSPGKSVTRLHGGEASAAAINDAGVIAGALGKPYEGVPAMWPSASAAPVELPLPAGYTAGAAEAIGEDGTIVGTVEKKATEGTGYLWLPGGATRLMPMPTVEGKRATLFWPDSLSNGWVYGRAVLDLQEDGSRRFTSYRYNIATNKYEKLATPLGPPAIGAENGWILGTTGRYEPVLLAGKKVVQLPRYATMKEYQVTALSADGKTAAGYTTDTDDTEGVANRPLRWTCR</sequence>
<accession>A0ABQ3Y7S1</accession>
<organism evidence="2 3">
    <name type="scientific">Paractinoplanes deccanensis</name>
    <dbReference type="NCBI Taxonomy" id="113561"/>
    <lineage>
        <taxon>Bacteria</taxon>
        <taxon>Bacillati</taxon>
        <taxon>Actinomycetota</taxon>
        <taxon>Actinomycetes</taxon>
        <taxon>Micromonosporales</taxon>
        <taxon>Micromonosporaceae</taxon>
        <taxon>Paractinoplanes</taxon>
    </lineage>
</organism>
<evidence type="ECO:0000313" key="2">
    <source>
        <dbReference type="EMBL" id="GID76047.1"/>
    </source>
</evidence>
<keyword evidence="1" id="KW-0812">Transmembrane</keyword>
<reference evidence="2 3" key="1">
    <citation type="submission" date="2021-01" db="EMBL/GenBank/DDBJ databases">
        <title>Whole genome shotgun sequence of Actinoplanes deccanensis NBRC 13994.</title>
        <authorList>
            <person name="Komaki H."/>
            <person name="Tamura T."/>
        </authorList>
    </citation>
    <scope>NUCLEOTIDE SEQUENCE [LARGE SCALE GENOMIC DNA]</scope>
    <source>
        <strain evidence="2 3">NBRC 13994</strain>
    </source>
</reference>
<keyword evidence="3" id="KW-1185">Reference proteome</keyword>
<comment type="caution">
    <text evidence="2">The sequence shown here is derived from an EMBL/GenBank/DDBJ whole genome shotgun (WGS) entry which is preliminary data.</text>
</comment>
<feature type="transmembrane region" description="Helical" evidence="1">
    <location>
        <begin position="51"/>
        <end position="73"/>
    </location>
</feature>
<protein>
    <submittedName>
        <fullName evidence="2">Uncharacterized protein</fullName>
    </submittedName>
</protein>
<dbReference type="Proteomes" id="UP000609879">
    <property type="component" value="Unassembled WGS sequence"/>
</dbReference>
<dbReference type="EMBL" id="BOMI01000090">
    <property type="protein sequence ID" value="GID76047.1"/>
    <property type="molecule type" value="Genomic_DNA"/>
</dbReference>
<name>A0ABQ3Y7S1_9ACTN</name>
<evidence type="ECO:0000313" key="3">
    <source>
        <dbReference type="Proteomes" id="UP000609879"/>
    </source>
</evidence>
<evidence type="ECO:0000256" key="1">
    <source>
        <dbReference type="SAM" id="Phobius"/>
    </source>
</evidence>
<gene>
    <name evidence="2" type="ORF">Ade02nite_46880</name>
</gene>
<proteinExistence type="predicted"/>
<keyword evidence="1" id="KW-0472">Membrane</keyword>